<dbReference type="Pfam" id="PF05700">
    <property type="entry name" value="BCAS2"/>
    <property type="match status" value="1"/>
</dbReference>
<keyword evidence="2" id="KW-0507">mRNA processing</keyword>
<comment type="caution">
    <text evidence="6">The sequence shown here is derived from an EMBL/GenBank/DDBJ whole genome shotgun (WGS) entry which is preliminary data.</text>
</comment>
<dbReference type="EMBL" id="LMYN01000023">
    <property type="protein sequence ID" value="KSA02632.1"/>
    <property type="molecule type" value="Genomic_DNA"/>
</dbReference>
<evidence type="ECO:0000256" key="2">
    <source>
        <dbReference type="ARBA" id="ARBA00022664"/>
    </source>
</evidence>
<comment type="subcellular location">
    <subcellularLocation>
        <location evidence="1">Nucleus</location>
    </subcellularLocation>
</comment>
<keyword evidence="7" id="KW-1185">Reference proteome</keyword>
<evidence type="ECO:0000313" key="7">
    <source>
        <dbReference type="Proteomes" id="UP000054251"/>
    </source>
</evidence>
<dbReference type="AlphaFoldDB" id="A0A0V1Q285"/>
<dbReference type="GeneID" id="26838628"/>
<accession>A0A0V1Q285</accession>
<dbReference type="GO" id="GO:0005681">
    <property type="term" value="C:spliceosomal complex"/>
    <property type="evidence" value="ECO:0007669"/>
    <property type="project" value="UniProtKB-KW"/>
</dbReference>
<keyword evidence="4" id="KW-0508">mRNA splicing</keyword>
<dbReference type="RefSeq" id="XP_015468734.1">
    <property type="nucleotide sequence ID" value="XM_015610449.1"/>
</dbReference>
<evidence type="ECO:0000256" key="4">
    <source>
        <dbReference type="ARBA" id="ARBA00023187"/>
    </source>
</evidence>
<keyword evidence="5" id="KW-0539">Nucleus</keyword>
<organism evidence="6 7">
    <name type="scientific">Debaryomyces fabryi</name>
    <dbReference type="NCBI Taxonomy" id="58627"/>
    <lineage>
        <taxon>Eukaryota</taxon>
        <taxon>Fungi</taxon>
        <taxon>Dikarya</taxon>
        <taxon>Ascomycota</taxon>
        <taxon>Saccharomycotina</taxon>
        <taxon>Pichiomycetes</taxon>
        <taxon>Debaryomycetaceae</taxon>
        <taxon>Debaryomyces</taxon>
    </lineage>
</organism>
<dbReference type="InterPro" id="IPR008409">
    <property type="entry name" value="SPF27"/>
</dbReference>
<evidence type="ECO:0000256" key="5">
    <source>
        <dbReference type="ARBA" id="ARBA00023242"/>
    </source>
</evidence>
<name>A0A0V1Q285_9ASCO</name>
<dbReference type="OrthoDB" id="205794at2759"/>
<dbReference type="GO" id="GO:0006397">
    <property type="term" value="P:mRNA processing"/>
    <property type="evidence" value="ECO:0007669"/>
    <property type="project" value="UniProtKB-KW"/>
</dbReference>
<sequence length="170" mass="20085">MLPLRENSESNLSRPLLMQEIERYEQEQDDEDIDETNAKILQDGIDMTKYSEFTSTNASGGEDIRYDNLYATLSYSLLQNRDLSLLSQNEQQLEQLQEHHISNLATIEEEYKQDLSNKRQRIEEINVLRKRRQVVDFKPVNDYLNDRWKDGIKSVVELGVEAKRMDMDMH</sequence>
<protein>
    <submittedName>
        <fullName evidence="6">Uncharacterized protein</fullName>
    </submittedName>
</protein>
<evidence type="ECO:0000256" key="3">
    <source>
        <dbReference type="ARBA" id="ARBA00022728"/>
    </source>
</evidence>
<dbReference type="Proteomes" id="UP000054251">
    <property type="component" value="Unassembled WGS sequence"/>
</dbReference>
<evidence type="ECO:0000256" key="1">
    <source>
        <dbReference type="ARBA" id="ARBA00004123"/>
    </source>
</evidence>
<gene>
    <name evidence="6" type="ORF">AC631_01619</name>
</gene>
<dbReference type="GO" id="GO:0008380">
    <property type="term" value="P:RNA splicing"/>
    <property type="evidence" value="ECO:0007669"/>
    <property type="project" value="UniProtKB-KW"/>
</dbReference>
<evidence type="ECO:0000313" key="6">
    <source>
        <dbReference type="EMBL" id="KSA02632.1"/>
    </source>
</evidence>
<proteinExistence type="predicted"/>
<reference evidence="6 7" key="1">
    <citation type="submission" date="2015-11" db="EMBL/GenBank/DDBJ databases">
        <title>The genome of Debaryomyces fabryi.</title>
        <authorList>
            <person name="Tafer H."/>
            <person name="Lopandic K."/>
        </authorList>
    </citation>
    <scope>NUCLEOTIDE SEQUENCE [LARGE SCALE GENOMIC DNA]</scope>
    <source>
        <strain evidence="6 7">CBS 789</strain>
    </source>
</reference>
<keyword evidence="3" id="KW-0747">Spliceosome</keyword>